<gene>
    <name evidence="4" type="ORF">PV05_06947</name>
</gene>
<evidence type="ECO:0000313" key="4">
    <source>
        <dbReference type="EMBL" id="KIW54598.1"/>
    </source>
</evidence>
<sequence>MLPFFFPFHCPLFLSLSLCLSSHFPLPSLCLSCESLLLSSLLTTLTHLTGVSSYFAPPSPVVCFSFPLGARLSLGAARPARCFPMPKRKKTAAEVFDEAEENGWEPIANADVNGDPVSKPIESGTELNYDRMTVLWDEYARRNPGVTPYDLRSAKHFMEGIVKGSKTGLSLCYMKQKWTDFGAAWKRRPANRKIPHEVSESVYYYIETVLKKRYNLSTERRQPHFMTVPHFIVLIKHEWQKDWHQYTHPRSLVQNHAACTLFVYTPSRVGEIFESNMRRGSGRGLLYKDIVFVVFKNEKGEAELAVRATRDAKGFTNKPHKRPQHGMYEDMQPLYANPVLPLLAVALADDAFQDYLTFEEIEAIPPPVDGSLHHLRIRKELHQVPFFRTMSPEGPTGKIQPAVSFSTGLVGLGHRAGYEENIRVHDFRREVLVKADDNGYSIAERMKFAGHENSDTFFGSYMPQISTVDGQSSYWGKARRTIYLEGFRGLSLQHHPQMLQSLPAKVEANLKERADFLALNEEIESLGERIRRLPVGHDCQRERTRREELYWQKRQMVSEELSRWQKIQPRKVNQDTKTEASPVASLPSFFSRVRRLDPPRDRLASSLFLDVPLRSPEGRAALQDMITLCQENPKVAYRPSLRPESGRCPVSACAVEMESLRLAARWDHIYRCHEASLAARHGSAELCFHCDEWITGKEGWREHCRRHLNDLESLPVQWNPLIFRQTLAAAGHCPFCLFSTLLPPDERFRQFTKKLPWQQHLDRHFDGLEKKDGLALSDEVKAMPCPDPRCALSFDTVVDLQYHAQDTHCYKRTKASTNKRRCRPNRPRSKAEDSFNAFSESVYSSDFPERNHGQSDFVEEAVAMSNSETTDPAVSLKKYFDAQLSSTDPQLSEANTSIDSCSGPRPDLPIDRSLSDLEMTNSASPMALGTSDPSSERKYSSTSHSPPGSEPCTSEAVEALWPVELPILPSWAVTDATAPTPSSAGSQQMIGITVSKVPDAATMQTVLEPRPAVGQWLDLKAGNLLPTGANKVDVRTAEDALAFSGDKCADLDCDLLPSYCATPNDAIDSLEPGDVDVDAMFGQYLCSPSPSPSPSPTPTPTPTPSPDDTASELSGATLFNASRDLSSSCSKSYTETSRSPASEISPENETARDQEDPCRSAKNGSRIHLQVSQPEITLRLNFQNRGLSRKEKKGKGRMRGRGKSRN</sequence>
<dbReference type="GO" id="GO:0003677">
    <property type="term" value="F:DNA binding"/>
    <property type="evidence" value="ECO:0007669"/>
    <property type="project" value="InterPro"/>
</dbReference>
<feature type="chain" id="PRO_5002241371" description="C2H2-type domain-containing protein" evidence="2">
    <location>
        <begin position="22"/>
        <end position="1206"/>
    </location>
</feature>
<evidence type="ECO:0000259" key="3">
    <source>
        <dbReference type="PROSITE" id="PS00028"/>
    </source>
</evidence>
<dbReference type="GeneID" id="25328855"/>
<dbReference type="InterPro" id="IPR011010">
    <property type="entry name" value="DNA_brk_join_enz"/>
</dbReference>
<feature type="compositionally biased region" description="Polar residues" evidence="1">
    <location>
        <begin position="1170"/>
        <end position="1186"/>
    </location>
</feature>
<organism evidence="4 5">
    <name type="scientific">Exophiala xenobiotica</name>
    <dbReference type="NCBI Taxonomy" id="348802"/>
    <lineage>
        <taxon>Eukaryota</taxon>
        <taxon>Fungi</taxon>
        <taxon>Dikarya</taxon>
        <taxon>Ascomycota</taxon>
        <taxon>Pezizomycotina</taxon>
        <taxon>Eurotiomycetes</taxon>
        <taxon>Chaetothyriomycetidae</taxon>
        <taxon>Chaetothyriales</taxon>
        <taxon>Herpotrichiellaceae</taxon>
        <taxon>Exophiala</taxon>
    </lineage>
</organism>
<feature type="region of interest" description="Disordered" evidence="1">
    <location>
        <begin position="814"/>
        <end position="835"/>
    </location>
</feature>
<dbReference type="HOGENOM" id="CLU_003121_1_0_1"/>
<accession>A0A0D2EGQ1</accession>
<keyword evidence="2" id="KW-0732">Signal</keyword>
<dbReference type="STRING" id="348802.A0A0D2EGQ1"/>
<dbReference type="Pfam" id="PF11917">
    <property type="entry name" value="DUF3435"/>
    <property type="match status" value="1"/>
</dbReference>
<feature type="compositionally biased region" description="Polar residues" evidence="1">
    <location>
        <begin position="886"/>
        <end position="900"/>
    </location>
</feature>
<feature type="domain" description="C2H2-type" evidence="3">
    <location>
        <begin position="785"/>
        <end position="808"/>
    </location>
</feature>
<feature type="compositionally biased region" description="Low complexity" evidence="1">
    <location>
        <begin position="1127"/>
        <end position="1139"/>
    </location>
</feature>
<feature type="compositionally biased region" description="Basic residues" evidence="1">
    <location>
        <begin position="1190"/>
        <end position="1206"/>
    </location>
</feature>
<protein>
    <recommendedName>
        <fullName evidence="3">C2H2-type domain-containing protein</fullName>
    </recommendedName>
</protein>
<dbReference type="PANTHER" id="PTHR37535:SF3">
    <property type="entry name" value="FLUG DOMAIN-CONTAINING PROTEIN"/>
    <property type="match status" value="1"/>
</dbReference>
<evidence type="ECO:0000256" key="1">
    <source>
        <dbReference type="SAM" id="MobiDB-lite"/>
    </source>
</evidence>
<dbReference type="PANTHER" id="PTHR37535">
    <property type="entry name" value="FLUG DOMAIN PROTEIN"/>
    <property type="match status" value="1"/>
</dbReference>
<name>A0A0D2EGQ1_9EURO</name>
<dbReference type="AlphaFoldDB" id="A0A0D2EGQ1"/>
<keyword evidence="5" id="KW-1185">Reference proteome</keyword>
<feature type="compositionally biased region" description="Basic and acidic residues" evidence="1">
    <location>
        <begin position="1149"/>
        <end position="1159"/>
    </location>
</feature>
<feature type="signal peptide" evidence="2">
    <location>
        <begin position="1"/>
        <end position="21"/>
    </location>
</feature>
<feature type="region of interest" description="Disordered" evidence="1">
    <location>
        <begin position="1127"/>
        <end position="1206"/>
    </location>
</feature>
<dbReference type="InterPro" id="IPR021842">
    <property type="entry name" value="DUF3435"/>
</dbReference>
<dbReference type="Proteomes" id="UP000054342">
    <property type="component" value="Unassembled WGS sequence"/>
</dbReference>
<dbReference type="OrthoDB" id="4107326at2759"/>
<dbReference type="SUPFAM" id="SSF56349">
    <property type="entry name" value="DNA breaking-rejoining enzymes"/>
    <property type="match status" value="1"/>
</dbReference>
<reference evidence="4 5" key="1">
    <citation type="submission" date="2015-01" db="EMBL/GenBank/DDBJ databases">
        <title>The Genome Sequence of Exophiala xenobiotica CBS118157.</title>
        <authorList>
            <consortium name="The Broad Institute Genomics Platform"/>
            <person name="Cuomo C."/>
            <person name="de Hoog S."/>
            <person name="Gorbushina A."/>
            <person name="Stielow B."/>
            <person name="Teixiera M."/>
            <person name="Abouelleil A."/>
            <person name="Chapman S.B."/>
            <person name="Priest M."/>
            <person name="Young S.K."/>
            <person name="Wortman J."/>
            <person name="Nusbaum C."/>
            <person name="Birren B."/>
        </authorList>
    </citation>
    <scope>NUCLEOTIDE SEQUENCE [LARGE SCALE GENOMIC DNA]</scope>
    <source>
        <strain evidence="4 5">CBS 118157</strain>
    </source>
</reference>
<evidence type="ECO:0000313" key="5">
    <source>
        <dbReference type="Proteomes" id="UP000054342"/>
    </source>
</evidence>
<dbReference type="EMBL" id="KN847320">
    <property type="protein sequence ID" value="KIW54598.1"/>
    <property type="molecule type" value="Genomic_DNA"/>
</dbReference>
<evidence type="ECO:0000256" key="2">
    <source>
        <dbReference type="SAM" id="SignalP"/>
    </source>
</evidence>
<feature type="compositionally biased region" description="Basic residues" evidence="1">
    <location>
        <begin position="814"/>
        <end position="828"/>
    </location>
</feature>
<dbReference type="RefSeq" id="XP_013315182.1">
    <property type="nucleotide sequence ID" value="XM_013459728.1"/>
</dbReference>
<dbReference type="InterPro" id="IPR013087">
    <property type="entry name" value="Znf_C2H2_type"/>
</dbReference>
<feature type="region of interest" description="Disordered" evidence="1">
    <location>
        <begin position="886"/>
        <end position="953"/>
    </location>
</feature>
<dbReference type="PROSITE" id="PS00028">
    <property type="entry name" value="ZINC_FINGER_C2H2_1"/>
    <property type="match status" value="1"/>
</dbReference>
<feature type="region of interest" description="Disordered" evidence="1">
    <location>
        <begin position="1082"/>
        <end position="1113"/>
    </location>
</feature>
<proteinExistence type="predicted"/>
<feature type="compositionally biased region" description="Pro residues" evidence="1">
    <location>
        <begin position="1089"/>
        <end position="1105"/>
    </location>
</feature>